<dbReference type="Proteomes" id="UP001055286">
    <property type="component" value="Unassembled WGS sequence"/>
</dbReference>
<dbReference type="PANTHER" id="PTHR46865">
    <property type="entry name" value="OXIDOREDUCTASE-RELATED"/>
    <property type="match status" value="1"/>
</dbReference>
<dbReference type="Gene3D" id="3.50.50.60">
    <property type="entry name" value="FAD/NAD(P)-binding domain"/>
    <property type="match status" value="1"/>
</dbReference>
<dbReference type="Gene3D" id="3.30.9.10">
    <property type="entry name" value="D-Amino Acid Oxidase, subunit A, domain 2"/>
    <property type="match status" value="1"/>
</dbReference>
<dbReference type="PANTHER" id="PTHR46865:SF2">
    <property type="entry name" value="MONOOXYGENASE"/>
    <property type="match status" value="1"/>
</dbReference>
<dbReference type="Pfam" id="PF01494">
    <property type="entry name" value="FAD_binding_3"/>
    <property type="match status" value="1"/>
</dbReference>
<reference evidence="2" key="2">
    <citation type="submission" date="2021-08" db="EMBL/GenBank/DDBJ databases">
        <authorList>
            <person name="Tani A."/>
            <person name="Ola A."/>
            <person name="Ogura Y."/>
            <person name="Katsura K."/>
            <person name="Hayashi T."/>
        </authorList>
    </citation>
    <scope>NUCLEOTIDE SEQUENCE</scope>
    <source>
        <strain evidence="2">JCM 32048</strain>
    </source>
</reference>
<comment type="caution">
    <text evidence="2">The sequence shown here is derived from an EMBL/GenBank/DDBJ whole genome shotgun (WGS) entry which is preliminary data.</text>
</comment>
<dbReference type="GO" id="GO:0071949">
    <property type="term" value="F:FAD binding"/>
    <property type="evidence" value="ECO:0007669"/>
    <property type="project" value="InterPro"/>
</dbReference>
<keyword evidence="3" id="KW-1185">Reference proteome</keyword>
<sequence length="400" mass="43523">MPRRILIAGASIAGTTAAWWLGRAGVDVTVVERAPAFRDGGQNVDVRGVGRAVLHEMGLERAALDRGTGEGGTAWVDAAGRARARFMTGEMEGEGPTAELEILRGDLARLLYEATTEHAAFRFGDSIARAEEDGTVAFVGGATERYDAVIVAEGVGSATRERVFPGENDSRWMDLTIAYFTIPRTPDDDRLWRWYNAPGGRSVSLRPDSHGTTRAMLSIHGPLPEAQSWDAPRQKAFLRERFRDAGWETPRVLAGLDETDDFYFDVLRQVRMPRWSRGRIVLTGDAAWCATPLAGIGATLAITGARVLAGELTRGGDVPGALAAYERAMRPMVQQAQGVPKIAPRLMHPRTRAGIRLLHAALRAASLPAVRGVTGTLFGGRRDEPDLSRYEDGRVRMAVR</sequence>
<organism evidence="2 3">
    <name type="scientific">Methylobacterium frigidaeris</name>
    <dbReference type="NCBI Taxonomy" id="2038277"/>
    <lineage>
        <taxon>Bacteria</taxon>
        <taxon>Pseudomonadati</taxon>
        <taxon>Pseudomonadota</taxon>
        <taxon>Alphaproteobacteria</taxon>
        <taxon>Hyphomicrobiales</taxon>
        <taxon>Methylobacteriaceae</taxon>
        <taxon>Methylobacterium</taxon>
    </lineage>
</organism>
<reference evidence="2" key="1">
    <citation type="journal article" date="2016" name="Front. Microbiol.">
        <title>Genome Sequence of the Piezophilic, Mesophilic Sulfate-Reducing Bacterium Desulfovibrio indicus J2T.</title>
        <authorList>
            <person name="Cao J."/>
            <person name="Maignien L."/>
            <person name="Shao Z."/>
            <person name="Alain K."/>
            <person name="Jebbar M."/>
        </authorList>
    </citation>
    <scope>NUCLEOTIDE SEQUENCE</scope>
    <source>
        <strain evidence="2">JCM 32048</strain>
    </source>
</reference>
<dbReference type="RefSeq" id="WP_238190590.1">
    <property type="nucleotide sequence ID" value="NZ_BPQJ01000007.1"/>
</dbReference>
<gene>
    <name evidence="2" type="ORF">MPEAHAMD_1965</name>
</gene>
<dbReference type="AlphaFoldDB" id="A0AA37H9B4"/>
<evidence type="ECO:0000313" key="3">
    <source>
        <dbReference type="Proteomes" id="UP001055286"/>
    </source>
</evidence>
<feature type="domain" description="FAD-binding" evidence="1">
    <location>
        <begin position="5"/>
        <end position="336"/>
    </location>
</feature>
<dbReference type="InterPro" id="IPR051704">
    <property type="entry name" value="FAD_aromatic-hydroxylase"/>
</dbReference>
<evidence type="ECO:0000313" key="2">
    <source>
        <dbReference type="EMBL" id="GJD61818.1"/>
    </source>
</evidence>
<dbReference type="PRINTS" id="PR00420">
    <property type="entry name" value="RNGMNOXGNASE"/>
</dbReference>
<protein>
    <recommendedName>
        <fullName evidence="1">FAD-binding domain-containing protein</fullName>
    </recommendedName>
</protein>
<name>A0AA37H9B4_9HYPH</name>
<dbReference type="SUPFAM" id="SSF51905">
    <property type="entry name" value="FAD/NAD(P)-binding domain"/>
    <property type="match status" value="1"/>
</dbReference>
<evidence type="ECO:0000259" key="1">
    <source>
        <dbReference type="Pfam" id="PF01494"/>
    </source>
</evidence>
<dbReference type="InterPro" id="IPR036188">
    <property type="entry name" value="FAD/NAD-bd_sf"/>
</dbReference>
<dbReference type="InterPro" id="IPR002938">
    <property type="entry name" value="FAD-bd"/>
</dbReference>
<proteinExistence type="predicted"/>
<accession>A0AA37H9B4</accession>
<dbReference type="EMBL" id="BPQJ01000007">
    <property type="protein sequence ID" value="GJD61818.1"/>
    <property type="molecule type" value="Genomic_DNA"/>
</dbReference>